<evidence type="ECO:0000256" key="8">
    <source>
        <dbReference type="SAM" id="MobiDB-lite"/>
    </source>
</evidence>
<feature type="compositionally biased region" description="Polar residues" evidence="8">
    <location>
        <begin position="357"/>
        <end position="367"/>
    </location>
</feature>
<keyword evidence="11" id="KW-1185">Reference proteome</keyword>
<dbReference type="SMART" id="SM00428">
    <property type="entry name" value="H3"/>
    <property type="match status" value="1"/>
</dbReference>
<dbReference type="GO" id="GO:0046982">
    <property type="term" value="F:protein heterodimerization activity"/>
    <property type="evidence" value="ECO:0007669"/>
    <property type="project" value="InterPro"/>
</dbReference>
<comment type="similarity">
    <text evidence="3">Belongs to the histone H3 family.</text>
</comment>
<dbReference type="Pfam" id="PF09808">
    <property type="entry name" value="SNAPC1"/>
    <property type="match status" value="1"/>
</dbReference>
<dbReference type="InterPro" id="IPR009072">
    <property type="entry name" value="Histone-fold"/>
</dbReference>
<dbReference type="GO" id="GO:0030527">
    <property type="term" value="F:structural constituent of chromatin"/>
    <property type="evidence" value="ECO:0007669"/>
    <property type="project" value="InterPro"/>
</dbReference>
<dbReference type="CDD" id="cd22911">
    <property type="entry name" value="HFD_H3"/>
    <property type="match status" value="1"/>
</dbReference>
<proteinExistence type="inferred from homology"/>
<comment type="subcellular location">
    <subcellularLocation>
        <location evidence="2">Chromosome</location>
    </subcellularLocation>
    <subcellularLocation>
        <location evidence="1">Nucleus</location>
    </subcellularLocation>
</comment>
<evidence type="ECO:0000259" key="9">
    <source>
        <dbReference type="Pfam" id="PF00125"/>
    </source>
</evidence>
<dbReference type="GO" id="GO:0000786">
    <property type="term" value="C:nucleosome"/>
    <property type="evidence" value="ECO:0007669"/>
    <property type="project" value="UniProtKB-KW"/>
</dbReference>
<keyword evidence="7" id="KW-0544">Nucleosome core</keyword>
<dbReference type="PANTHER" id="PTHR45810">
    <property type="entry name" value="HISTONE H3.2"/>
    <property type="match status" value="1"/>
</dbReference>
<dbReference type="Pfam" id="PF00125">
    <property type="entry name" value="Histone"/>
    <property type="match status" value="1"/>
</dbReference>
<dbReference type="AlphaFoldDB" id="A0A9W7XL82"/>
<gene>
    <name evidence="10" type="primary">CSE4</name>
    <name evidence="10" type="ORF">LPJ64_002894</name>
</gene>
<reference evidence="10" key="1">
    <citation type="submission" date="2022-07" db="EMBL/GenBank/DDBJ databases">
        <title>Phylogenomic reconstructions and comparative analyses of Kickxellomycotina fungi.</title>
        <authorList>
            <person name="Reynolds N.K."/>
            <person name="Stajich J.E."/>
            <person name="Barry K."/>
            <person name="Grigoriev I.V."/>
            <person name="Crous P."/>
            <person name="Smith M.E."/>
        </authorList>
    </citation>
    <scope>NUCLEOTIDE SEQUENCE</scope>
    <source>
        <strain evidence="10">NBRC 105413</strain>
    </source>
</reference>
<keyword evidence="6" id="KW-0539">Nucleus</keyword>
<sequence length="488" mass="55103">MSAIQEDILESDDTKRVVNLGRTGVYLSSIEGDVRTLMRTFQRLQAYDIESFCEVWKALNFSLIHFVATEKNSRQNFMRTAYRSILSHFQPGAILEIRIGVVYALYLMYFTQPVNFPNIAIRVPMDLWVMLAKLYQYCKETEINDVVYVFDKLMSDGAFELVAWLDDNEGILRLDGDEDGVSAKVASRLAQVEHEVMSSAQGSLGDLAASKRHIALSEAYRSNKRRLVNTELVEQATREFYAQEFGAELRPDEELPGAVPLDISDQDTAWNVAMFERVRDYQRQRAERIGTTAEDDGSLKLVADYPESRSGIISSLGTYQRRTDLGSSQSVPRLGEGMTTPIQAIYRADKMHKPSRGSKSAPRTTPVRSADHGSPARQKRRTPNGLKALREIRMFQKSTDMLISKLPFARVVREIAQDYVGDYTHSGTPSGLRWQSSAILALQEASEAFLVHLFEDANLCALHAKRVTIMQRDIQLARRIRGQWGGLG</sequence>
<accession>A0A9W7XL82</accession>
<dbReference type="FunFam" id="1.10.20.10:FF:000085">
    <property type="entry name" value="Histone H3.2"/>
    <property type="match status" value="1"/>
</dbReference>
<evidence type="ECO:0000256" key="7">
    <source>
        <dbReference type="ARBA" id="ARBA00023269"/>
    </source>
</evidence>
<dbReference type="EMBL" id="JANBOH010000101">
    <property type="protein sequence ID" value="KAJ1645503.1"/>
    <property type="molecule type" value="Genomic_DNA"/>
</dbReference>
<evidence type="ECO:0000313" key="10">
    <source>
        <dbReference type="EMBL" id="KAJ1645503.1"/>
    </source>
</evidence>
<comment type="caution">
    <text evidence="10">The sequence shown here is derived from an EMBL/GenBank/DDBJ whole genome shotgun (WGS) entry which is preliminary data.</text>
</comment>
<feature type="domain" description="Core Histone H2A/H2B/H3" evidence="9">
    <location>
        <begin position="387"/>
        <end position="480"/>
    </location>
</feature>
<dbReference type="GO" id="GO:0003677">
    <property type="term" value="F:DNA binding"/>
    <property type="evidence" value="ECO:0007669"/>
    <property type="project" value="UniProtKB-KW"/>
</dbReference>
<name>A0A9W7XL82_9FUNG</name>
<evidence type="ECO:0000256" key="1">
    <source>
        <dbReference type="ARBA" id="ARBA00004123"/>
    </source>
</evidence>
<protein>
    <submittedName>
        <fullName evidence="10">Centromeric DNA-binding histone H3-like protein cse4</fullName>
    </submittedName>
</protein>
<evidence type="ECO:0000313" key="11">
    <source>
        <dbReference type="Proteomes" id="UP001145021"/>
    </source>
</evidence>
<evidence type="ECO:0000256" key="2">
    <source>
        <dbReference type="ARBA" id="ARBA00004286"/>
    </source>
</evidence>
<keyword evidence="5 10" id="KW-0238">DNA-binding</keyword>
<dbReference type="PANTHER" id="PTHR45810:SF17">
    <property type="entry name" value="HISTONE H3-LIKE CENTROMERIC PROTEIN A"/>
    <property type="match status" value="1"/>
</dbReference>
<dbReference type="InterPro" id="IPR000164">
    <property type="entry name" value="Histone_H3/CENP-A"/>
</dbReference>
<evidence type="ECO:0000256" key="3">
    <source>
        <dbReference type="ARBA" id="ARBA00010343"/>
    </source>
</evidence>
<evidence type="ECO:0000256" key="6">
    <source>
        <dbReference type="ARBA" id="ARBA00023242"/>
    </source>
</evidence>
<dbReference type="Proteomes" id="UP001145021">
    <property type="component" value="Unassembled WGS sequence"/>
</dbReference>
<dbReference type="GO" id="GO:0005634">
    <property type="term" value="C:nucleus"/>
    <property type="evidence" value="ECO:0007669"/>
    <property type="project" value="UniProtKB-SubCell"/>
</dbReference>
<dbReference type="InterPro" id="IPR007125">
    <property type="entry name" value="H2A/H2B/H3"/>
</dbReference>
<dbReference type="Gene3D" id="1.10.20.10">
    <property type="entry name" value="Histone, subunit A"/>
    <property type="match status" value="1"/>
</dbReference>
<evidence type="ECO:0000256" key="4">
    <source>
        <dbReference type="ARBA" id="ARBA00022454"/>
    </source>
</evidence>
<evidence type="ECO:0000256" key="5">
    <source>
        <dbReference type="ARBA" id="ARBA00023125"/>
    </source>
</evidence>
<feature type="region of interest" description="Disordered" evidence="8">
    <location>
        <begin position="348"/>
        <end position="385"/>
    </location>
</feature>
<keyword evidence="4" id="KW-0158">Chromosome</keyword>
<dbReference type="InterPro" id="IPR019188">
    <property type="entry name" value="SNAPC1"/>
</dbReference>
<dbReference type="SUPFAM" id="SSF47113">
    <property type="entry name" value="Histone-fold"/>
    <property type="match status" value="1"/>
</dbReference>
<organism evidence="10 11">
    <name type="scientific">Coemansia asiatica</name>
    <dbReference type="NCBI Taxonomy" id="1052880"/>
    <lineage>
        <taxon>Eukaryota</taxon>
        <taxon>Fungi</taxon>
        <taxon>Fungi incertae sedis</taxon>
        <taxon>Zoopagomycota</taxon>
        <taxon>Kickxellomycotina</taxon>
        <taxon>Kickxellomycetes</taxon>
        <taxon>Kickxellales</taxon>
        <taxon>Kickxellaceae</taxon>
        <taxon>Coemansia</taxon>
    </lineage>
</organism>